<dbReference type="AlphaFoldDB" id="A0A6G1CA86"/>
<dbReference type="InterPro" id="IPR021864">
    <property type="entry name" value="DUF3475"/>
</dbReference>
<evidence type="ECO:0000313" key="6">
    <source>
        <dbReference type="EMBL" id="KAF0896907.1"/>
    </source>
</evidence>
<gene>
    <name evidence="6" type="ORF">E2562_030758</name>
</gene>
<evidence type="ECO:0000256" key="2">
    <source>
        <dbReference type="ARBA" id="ARBA00022723"/>
    </source>
</evidence>
<name>A0A6G1CA86_9ORYZ</name>
<dbReference type="Pfam" id="PF01439">
    <property type="entry name" value="Metallothio_2"/>
    <property type="match status" value="1"/>
</dbReference>
<feature type="domain" description="DUF3475" evidence="5">
    <location>
        <begin position="1"/>
        <end position="48"/>
    </location>
</feature>
<comment type="function">
    <text evidence="4">Metallothioneins have a high content of cysteine residues that bind various heavy metals.</text>
</comment>
<evidence type="ECO:0000256" key="4">
    <source>
        <dbReference type="RuleBase" id="RU369052"/>
    </source>
</evidence>
<dbReference type="PANTHER" id="PTHR31371">
    <property type="entry name" value="BNAC09G50660D PROTEIN"/>
    <property type="match status" value="1"/>
</dbReference>
<keyword evidence="3 4" id="KW-0480">Metal-thiolate cluster</keyword>
<dbReference type="GO" id="GO:0045927">
    <property type="term" value="P:positive regulation of growth"/>
    <property type="evidence" value="ECO:0007669"/>
    <property type="project" value="InterPro"/>
</dbReference>
<keyword evidence="7" id="KW-1185">Reference proteome</keyword>
<dbReference type="OrthoDB" id="2018987at2759"/>
<dbReference type="Pfam" id="PF11961">
    <property type="entry name" value="DUF3475"/>
    <property type="match status" value="1"/>
</dbReference>
<comment type="caution">
    <text evidence="6">The sequence shown here is derived from an EMBL/GenBank/DDBJ whole genome shotgun (WGS) entry which is preliminary data.</text>
</comment>
<reference evidence="6 7" key="1">
    <citation type="submission" date="2019-11" db="EMBL/GenBank/DDBJ databases">
        <title>Whole genome sequence of Oryza granulata.</title>
        <authorList>
            <person name="Li W."/>
        </authorList>
    </citation>
    <scope>NUCLEOTIDE SEQUENCE [LARGE SCALE GENOMIC DNA]</scope>
    <source>
        <strain evidence="7">cv. Menghai</strain>
        <tissue evidence="6">Leaf</tissue>
    </source>
</reference>
<dbReference type="InterPro" id="IPR000347">
    <property type="entry name" value="Metalthion_15p"/>
</dbReference>
<protein>
    <recommendedName>
        <fullName evidence="4">Metallothionein-like protein</fullName>
    </recommendedName>
</protein>
<comment type="similarity">
    <text evidence="1 4">Belongs to the metallothionein superfamily. Type 15 family.</text>
</comment>
<organism evidence="6 7">
    <name type="scientific">Oryza meyeriana var. granulata</name>
    <dbReference type="NCBI Taxonomy" id="110450"/>
    <lineage>
        <taxon>Eukaryota</taxon>
        <taxon>Viridiplantae</taxon>
        <taxon>Streptophyta</taxon>
        <taxon>Embryophyta</taxon>
        <taxon>Tracheophyta</taxon>
        <taxon>Spermatophyta</taxon>
        <taxon>Magnoliopsida</taxon>
        <taxon>Liliopsida</taxon>
        <taxon>Poales</taxon>
        <taxon>Poaceae</taxon>
        <taxon>BOP clade</taxon>
        <taxon>Oryzoideae</taxon>
        <taxon>Oryzeae</taxon>
        <taxon>Oryzinae</taxon>
        <taxon>Oryza</taxon>
        <taxon>Oryza meyeriana</taxon>
    </lineage>
</organism>
<dbReference type="EMBL" id="SPHZ02000010">
    <property type="protein sequence ID" value="KAF0896907.1"/>
    <property type="molecule type" value="Genomic_DNA"/>
</dbReference>
<proteinExistence type="inferred from homology"/>
<evidence type="ECO:0000256" key="3">
    <source>
        <dbReference type="ARBA" id="ARBA00022851"/>
    </source>
</evidence>
<evidence type="ECO:0000313" key="7">
    <source>
        <dbReference type="Proteomes" id="UP000479710"/>
    </source>
</evidence>
<keyword evidence="2 4" id="KW-0479">Metal-binding</keyword>
<evidence type="ECO:0000259" key="5">
    <source>
        <dbReference type="Pfam" id="PF11961"/>
    </source>
</evidence>
<accession>A0A6G1CA86</accession>
<dbReference type="GO" id="GO:0046872">
    <property type="term" value="F:metal ion binding"/>
    <property type="evidence" value="ECO:0007669"/>
    <property type="project" value="UniProtKB-UniRule"/>
</dbReference>
<dbReference type="PANTHER" id="PTHR31371:SF20">
    <property type="entry name" value="OS12G0146500 PROTEIN"/>
    <property type="match status" value="1"/>
</dbReference>
<dbReference type="Proteomes" id="UP000479710">
    <property type="component" value="Unassembled WGS sequence"/>
</dbReference>
<sequence length="238" mass="25579">MSRAAGLWHALGDAEVARLRAEAIRLEGVRVLVADDDAELLGLALAEMVAACRDLSCSVVRLSGRCVDPLLWRFGDLFAGLIGRGADPYGLRYVAARKMDRKARKMQLLVTSTALLSQELDLLAELEQSASDDQSYSWPGDYAKYPRKKYPDLEEKSSSTQGTVVLGVAPAEKKAQFEAAAEKKYPDLEEKSSSTQGTVVLGVAPAEKKAQFEAAAESGETAHGCSCGSNCKCNPCNC</sequence>
<evidence type="ECO:0000256" key="1">
    <source>
        <dbReference type="ARBA" id="ARBA00005802"/>
    </source>
</evidence>